<feature type="region of interest" description="Disordered" evidence="1">
    <location>
        <begin position="70"/>
        <end position="93"/>
    </location>
</feature>
<dbReference type="Proteomes" id="UP000236333">
    <property type="component" value="Unassembled WGS sequence"/>
</dbReference>
<proteinExistence type="predicted"/>
<dbReference type="OrthoDB" id="9984275at2759"/>
<reference evidence="2 3" key="1">
    <citation type="journal article" date="2017" name="Mol. Biol. Evol.">
        <title>The 4-celled Tetrabaena socialis nuclear genome reveals the essential components for genetic control of cell number at the origin of multicellularity in the volvocine lineage.</title>
        <authorList>
            <person name="Featherston J."/>
            <person name="Arakaki Y."/>
            <person name="Hanschen E.R."/>
            <person name="Ferris P.J."/>
            <person name="Michod R.E."/>
            <person name="Olson B.J.S.C."/>
            <person name="Nozaki H."/>
            <person name="Durand P.M."/>
        </authorList>
    </citation>
    <scope>NUCLEOTIDE SEQUENCE [LARGE SCALE GENOMIC DNA]</scope>
    <source>
        <strain evidence="2 3">NIES-571</strain>
    </source>
</reference>
<dbReference type="AlphaFoldDB" id="A0A2J7ZX52"/>
<feature type="compositionally biased region" description="Acidic residues" evidence="1">
    <location>
        <begin position="74"/>
        <end position="86"/>
    </location>
</feature>
<name>A0A2J7ZX52_9CHLO</name>
<protein>
    <submittedName>
        <fullName evidence="2">Uncharacterized protein</fullName>
    </submittedName>
</protein>
<keyword evidence="3" id="KW-1185">Reference proteome</keyword>
<sequence>MGVEAFAHTEEAFAADALFEAYRNNDEEGIASIVKSKQLFKHLDHQVARLATRLPSPASRVRRMARKLRKLMAQEEEDEEGEEGGGGDDGGLL</sequence>
<accession>A0A2J7ZX52</accession>
<organism evidence="2 3">
    <name type="scientific">Tetrabaena socialis</name>
    <dbReference type="NCBI Taxonomy" id="47790"/>
    <lineage>
        <taxon>Eukaryota</taxon>
        <taxon>Viridiplantae</taxon>
        <taxon>Chlorophyta</taxon>
        <taxon>core chlorophytes</taxon>
        <taxon>Chlorophyceae</taxon>
        <taxon>CS clade</taxon>
        <taxon>Chlamydomonadales</taxon>
        <taxon>Tetrabaenaceae</taxon>
        <taxon>Tetrabaena</taxon>
    </lineage>
</organism>
<dbReference type="InterPro" id="IPR011990">
    <property type="entry name" value="TPR-like_helical_dom_sf"/>
</dbReference>
<gene>
    <name evidence="2" type="ORF">TSOC_008997</name>
</gene>
<evidence type="ECO:0000256" key="1">
    <source>
        <dbReference type="SAM" id="MobiDB-lite"/>
    </source>
</evidence>
<dbReference type="Gene3D" id="1.25.40.10">
    <property type="entry name" value="Tetratricopeptide repeat domain"/>
    <property type="match status" value="1"/>
</dbReference>
<comment type="caution">
    <text evidence="2">The sequence shown here is derived from an EMBL/GenBank/DDBJ whole genome shotgun (WGS) entry which is preliminary data.</text>
</comment>
<evidence type="ECO:0000313" key="2">
    <source>
        <dbReference type="EMBL" id="PNH04847.1"/>
    </source>
</evidence>
<dbReference type="EMBL" id="PGGS01000355">
    <property type="protein sequence ID" value="PNH04847.1"/>
    <property type="molecule type" value="Genomic_DNA"/>
</dbReference>
<evidence type="ECO:0000313" key="3">
    <source>
        <dbReference type="Proteomes" id="UP000236333"/>
    </source>
</evidence>